<keyword evidence="2" id="KW-1185">Reference proteome</keyword>
<name>A0A7L5E2T8_9SPHI</name>
<evidence type="ECO:0000313" key="2">
    <source>
        <dbReference type="Proteomes" id="UP000503278"/>
    </source>
</evidence>
<sequence length="240" mass="27342">MDLKLLNEENFHYLCQGLTLDLHDMQVIDGVLIGLNDKNGLIEKIIMHNETQGAESTLPSDGSGQIIVIFDKYLTSGKLLATATVTQDKEYKGLPPALHINLHSPTLDIPQRIEIPLRYVLKGMMPLIGTYMVYLHVLEINNRETFVYYGITKRGWMKRFNEHVRLAVNSKSDRKFPKLLRESIEARIIELLNDTNTNTRLTGSYHVVCAAGRSKKNASEIERYLITKRSLSEKEGLNMI</sequence>
<protein>
    <recommendedName>
        <fullName evidence="3">GIY-YIG domain-containing protein</fullName>
    </recommendedName>
</protein>
<proteinExistence type="predicted"/>
<organism evidence="1 2">
    <name type="scientific">Mucilaginibacter robiniae</name>
    <dbReference type="NCBI Taxonomy" id="2728022"/>
    <lineage>
        <taxon>Bacteria</taxon>
        <taxon>Pseudomonadati</taxon>
        <taxon>Bacteroidota</taxon>
        <taxon>Sphingobacteriia</taxon>
        <taxon>Sphingobacteriales</taxon>
        <taxon>Sphingobacteriaceae</taxon>
        <taxon>Mucilaginibacter</taxon>
    </lineage>
</organism>
<dbReference type="RefSeq" id="WP_169610085.1">
    <property type="nucleotide sequence ID" value="NZ_CP051682.1"/>
</dbReference>
<accession>A0A7L5E2T8</accession>
<evidence type="ECO:0000313" key="1">
    <source>
        <dbReference type="EMBL" id="QJD97690.1"/>
    </source>
</evidence>
<dbReference type="AlphaFoldDB" id="A0A7L5E2T8"/>
<dbReference type="EMBL" id="CP051682">
    <property type="protein sequence ID" value="QJD97690.1"/>
    <property type="molecule type" value="Genomic_DNA"/>
</dbReference>
<gene>
    <name evidence="1" type="ORF">HH214_18335</name>
</gene>
<reference evidence="1 2" key="1">
    <citation type="submission" date="2020-04" db="EMBL/GenBank/DDBJ databases">
        <title>Genome sequencing of novel species.</title>
        <authorList>
            <person name="Heo J."/>
            <person name="Kim S.-J."/>
            <person name="Kim J.-S."/>
            <person name="Hong S.-B."/>
            <person name="Kwon S.-W."/>
        </authorList>
    </citation>
    <scope>NUCLEOTIDE SEQUENCE [LARGE SCALE GENOMIC DNA]</scope>
    <source>
        <strain evidence="1 2">F39-2</strain>
    </source>
</reference>
<dbReference type="Proteomes" id="UP000503278">
    <property type="component" value="Chromosome"/>
</dbReference>
<evidence type="ECO:0008006" key="3">
    <source>
        <dbReference type="Google" id="ProtNLM"/>
    </source>
</evidence>
<dbReference type="KEGG" id="mrob:HH214_18335"/>